<name>A0A448X4V6_9PLAT</name>
<accession>A0A448X4V6</accession>
<protein>
    <submittedName>
        <fullName evidence="1">Uncharacterized protein</fullName>
    </submittedName>
</protein>
<evidence type="ECO:0000313" key="1">
    <source>
        <dbReference type="EMBL" id="VEL28123.1"/>
    </source>
</evidence>
<comment type="caution">
    <text evidence="1">The sequence shown here is derived from an EMBL/GenBank/DDBJ whole genome shotgun (WGS) entry which is preliminary data.</text>
</comment>
<dbReference type="Proteomes" id="UP000784294">
    <property type="component" value="Unassembled WGS sequence"/>
</dbReference>
<reference evidence="1" key="1">
    <citation type="submission" date="2018-11" db="EMBL/GenBank/DDBJ databases">
        <authorList>
            <consortium name="Pathogen Informatics"/>
        </authorList>
    </citation>
    <scope>NUCLEOTIDE SEQUENCE</scope>
</reference>
<sequence>MLRGCTANLEAPATSVAMAGTAKVYESGPKVELIRQRCSEAVEQLNCRHTPANKLTCLLRPSPWRRISSFHVHLSLRHTNNSALETPFDGLLAPAAPPPTPFRAVDEQVCISIARQQVGFWSLPLAAPHHQPPTSPLPSAHLPETL</sequence>
<proteinExistence type="predicted"/>
<gene>
    <name evidence="1" type="ORF">PXEA_LOCUS21563</name>
</gene>
<dbReference type="AlphaFoldDB" id="A0A448X4V6"/>
<organism evidence="1 2">
    <name type="scientific">Protopolystoma xenopodis</name>
    <dbReference type="NCBI Taxonomy" id="117903"/>
    <lineage>
        <taxon>Eukaryota</taxon>
        <taxon>Metazoa</taxon>
        <taxon>Spiralia</taxon>
        <taxon>Lophotrochozoa</taxon>
        <taxon>Platyhelminthes</taxon>
        <taxon>Monogenea</taxon>
        <taxon>Polyopisthocotylea</taxon>
        <taxon>Polystomatidea</taxon>
        <taxon>Polystomatidae</taxon>
        <taxon>Protopolystoma</taxon>
    </lineage>
</organism>
<dbReference type="EMBL" id="CAAALY010092485">
    <property type="protein sequence ID" value="VEL28123.1"/>
    <property type="molecule type" value="Genomic_DNA"/>
</dbReference>
<keyword evidence="2" id="KW-1185">Reference proteome</keyword>
<evidence type="ECO:0000313" key="2">
    <source>
        <dbReference type="Proteomes" id="UP000784294"/>
    </source>
</evidence>